<dbReference type="EnsemblPlants" id="OMERI02G03290.1">
    <property type="protein sequence ID" value="OMERI02G03290.1"/>
    <property type="gene ID" value="OMERI02G03290"/>
</dbReference>
<name>A0A0E0CF19_9ORYZ</name>
<dbReference type="Gramene" id="OMERI02G03290.1">
    <property type="protein sequence ID" value="OMERI02G03290.1"/>
    <property type="gene ID" value="OMERI02G03290"/>
</dbReference>
<proteinExistence type="predicted"/>
<reference evidence="2" key="2">
    <citation type="submission" date="2018-05" db="EMBL/GenBank/DDBJ databases">
        <title>OmerRS3 (Oryza meridionalis Reference Sequence Version 3).</title>
        <authorList>
            <person name="Zhang J."/>
            <person name="Kudrna D."/>
            <person name="Lee S."/>
            <person name="Talag J."/>
            <person name="Welchert J."/>
            <person name="Wing R.A."/>
        </authorList>
    </citation>
    <scope>NUCLEOTIDE SEQUENCE [LARGE SCALE GENOMIC DNA]</scope>
    <source>
        <strain evidence="2">cv. OR44</strain>
    </source>
</reference>
<keyword evidence="3" id="KW-1185">Reference proteome</keyword>
<accession>A0A0E0CF19</accession>
<evidence type="ECO:0000313" key="3">
    <source>
        <dbReference type="Proteomes" id="UP000008021"/>
    </source>
</evidence>
<organism evidence="2">
    <name type="scientific">Oryza meridionalis</name>
    <dbReference type="NCBI Taxonomy" id="40149"/>
    <lineage>
        <taxon>Eukaryota</taxon>
        <taxon>Viridiplantae</taxon>
        <taxon>Streptophyta</taxon>
        <taxon>Embryophyta</taxon>
        <taxon>Tracheophyta</taxon>
        <taxon>Spermatophyta</taxon>
        <taxon>Magnoliopsida</taxon>
        <taxon>Liliopsida</taxon>
        <taxon>Poales</taxon>
        <taxon>Poaceae</taxon>
        <taxon>BOP clade</taxon>
        <taxon>Oryzoideae</taxon>
        <taxon>Oryzeae</taxon>
        <taxon>Oryzinae</taxon>
        <taxon>Oryza</taxon>
    </lineage>
</organism>
<dbReference type="Proteomes" id="UP000008021">
    <property type="component" value="Chromosome 2"/>
</dbReference>
<feature type="region of interest" description="Disordered" evidence="1">
    <location>
        <begin position="80"/>
        <end position="101"/>
    </location>
</feature>
<evidence type="ECO:0000256" key="1">
    <source>
        <dbReference type="SAM" id="MobiDB-lite"/>
    </source>
</evidence>
<dbReference type="HOGENOM" id="CLU_2296186_0_0_1"/>
<evidence type="ECO:0000313" key="2">
    <source>
        <dbReference type="EnsemblPlants" id="OMERI02G03290.1"/>
    </source>
</evidence>
<dbReference type="AlphaFoldDB" id="A0A0E0CF19"/>
<sequence length="101" mass="10555">MSAQGLRIAAIACPKLHLEQRRCCHGSQGQRVSAAEEQMVDVDAAGAATAHGGIPNASSSMRQQAQALASRHFPECRFLPVPPPSPEHVGRAASNAGATWS</sequence>
<reference evidence="2" key="1">
    <citation type="submission" date="2015-04" db="UniProtKB">
        <authorList>
            <consortium name="EnsemblPlants"/>
        </authorList>
    </citation>
    <scope>IDENTIFICATION</scope>
</reference>
<protein>
    <submittedName>
        <fullName evidence="2">Uncharacterized protein</fullName>
    </submittedName>
</protein>